<evidence type="ECO:0000313" key="2">
    <source>
        <dbReference type="Proteomes" id="UP001060215"/>
    </source>
</evidence>
<reference evidence="1 2" key="1">
    <citation type="journal article" date="2022" name="Plant J.">
        <title>Chromosome-level genome of Camellia lanceoleosa provides a valuable resource for understanding genome evolution and self-incompatibility.</title>
        <authorList>
            <person name="Gong W."/>
            <person name="Xiao S."/>
            <person name="Wang L."/>
            <person name="Liao Z."/>
            <person name="Chang Y."/>
            <person name="Mo W."/>
            <person name="Hu G."/>
            <person name="Li W."/>
            <person name="Zhao G."/>
            <person name="Zhu H."/>
            <person name="Hu X."/>
            <person name="Ji K."/>
            <person name="Xiang X."/>
            <person name="Song Q."/>
            <person name="Yuan D."/>
            <person name="Jin S."/>
            <person name="Zhang L."/>
        </authorList>
    </citation>
    <scope>NUCLEOTIDE SEQUENCE [LARGE SCALE GENOMIC DNA]</scope>
    <source>
        <strain evidence="1">SQ_2022a</strain>
    </source>
</reference>
<keyword evidence="2" id="KW-1185">Reference proteome</keyword>
<name>A0ACC0GCY6_9ERIC</name>
<comment type="caution">
    <text evidence="1">The sequence shown here is derived from an EMBL/GenBank/DDBJ whole genome shotgun (WGS) entry which is preliminary data.</text>
</comment>
<gene>
    <name evidence="1" type="ORF">LOK49_LG10G00416</name>
</gene>
<dbReference type="EMBL" id="CM045767">
    <property type="protein sequence ID" value="KAI7998327.1"/>
    <property type="molecule type" value="Genomic_DNA"/>
</dbReference>
<dbReference type="Proteomes" id="UP001060215">
    <property type="component" value="Chromosome 10"/>
</dbReference>
<accession>A0ACC0GCY6</accession>
<organism evidence="1 2">
    <name type="scientific">Camellia lanceoleosa</name>
    <dbReference type="NCBI Taxonomy" id="1840588"/>
    <lineage>
        <taxon>Eukaryota</taxon>
        <taxon>Viridiplantae</taxon>
        <taxon>Streptophyta</taxon>
        <taxon>Embryophyta</taxon>
        <taxon>Tracheophyta</taxon>
        <taxon>Spermatophyta</taxon>
        <taxon>Magnoliopsida</taxon>
        <taxon>eudicotyledons</taxon>
        <taxon>Gunneridae</taxon>
        <taxon>Pentapetalae</taxon>
        <taxon>asterids</taxon>
        <taxon>Ericales</taxon>
        <taxon>Theaceae</taxon>
        <taxon>Camellia</taxon>
    </lineage>
</organism>
<proteinExistence type="predicted"/>
<evidence type="ECO:0000313" key="1">
    <source>
        <dbReference type="EMBL" id="KAI7998327.1"/>
    </source>
</evidence>
<protein>
    <submittedName>
        <fullName evidence="1">Potassium transporter 10</fullName>
    </submittedName>
</protein>
<sequence>MKPRKRVRFVIPESPEIDVGARKELQELMEAREAGMAYILGHSYVRAKQGSSMLKKLVINYGYDLLRRNLGTYPCTRCASCIYSRGWNGLPCLIFEIIHDL</sequence>